<keyword evidence="1" id="KW-0812">Transmembrane</keyword>
<evidence type="ECO:0008006" key="4">
    <source>
        <dbReference type="Google" id="ProtNLM"/>
    </source>
</evidence>
<feature type="transmembrane region" description="Helical" evidence="1">
    <location>
        <begin position="89"/>
        <end position="111"/>
    </location>
</feature>
<accession>A0A0J0XCT2</accession>
<dbReference type="STRING" id="879819.A0A0J0XCT2"/>
<organism evidence="2 3">
    <name type="scientific">Cutaneotrichosporon oleaginosum</name>
    <dbReference type="NCBI Taxonomy" id="879819"/>
    <lineage>
        <taxon>Eukaryota</taxon>
        <taxon>Fungi</taxon>
        <taxon>Dikarya</taxon>
        <taxon>Basidiomycota</taxon>
        <taxon>Agaricomycotina</taxon>
        <taxon>Tremellomycetes</taxon>
        <taxon>Trichosporonales</taxon>
        <taxon>Trichosporonaceae</taxon>
        <taxon>Cutaneotrichosporon</taxon>
    </lineage>
</organism>
<evidence type="ECO:0000313" key="2">
    <source>
        <dbReference type="EMBL" id="KLT38885.1"/>
    </source>
</evidence>
<sequence>MSAVLDALDLSRDLPLAVTLPAPLFLAMVGWYNLVAPHFVGMRKRAYVLSALSSFTMTLFSLPFVYAYFTGGLPAVWAAGEDGWTKTLADTAVASFGTYLFADLVVGYIAYREEVGLLTGWIHHTVYIAVMVHCAMSKQSCIFLLAAIMELPTFDLAISNLFPPVRSDERFLTLMMCTRILFNTWLLADCARPTSRAVTEGSWIPTVILGLALTLHASWMQGGVRGYLRRRSKAAKAAKEVEAAWVAVPEQKTPLLAPTTPALEATTPSLNPVTPDESPLVTPHTPGQPVTMIRDNFFPNITIPTMPNLPIPAIPTLSDMAAALPQAKANLNQLQFGFAEAVNRRWEEHREKLAARGGALAARGEALLRRRRRDWADADE</sequence>
<keyword evidence="3" id="KW-1185">Reference proteome</keyword>
<dbReference type="AlphaFoldDB" id="A0A0J0XCT2"/>
<dbReference type="EMBL" id="KQ087278">
    <property type="protein sequence ID" value="KLT38885.1"/>
    <property type="molecule type" value="Genomic_DNA"/>
</dbReference>
<feature type="transmembrane region" description="Helical" evidence="1">
    <location>
        <begin position="46"/>
        <end position="69"/>
    </location>
</feature>
<name>A0A0J0XCT2_9TREE</name>
<gene>
    <name evidence="2" type="ORF">CC85DRAFT_289071</name>
</gene>
<proteinExistence type="predicted"/>
<feature type="transmembrane region" description="Helical" evidence="1">
    <location>
        <begin position="118"/>
        <end position="136"/>
    </location>
</feature>
<keyword evidence="1" id="KW-0472">Membrane</keyword>
<dbReference type="Proteomes" id="UP000053611">
    <property type="component" value="Unassembled WGS sequence"/>
</dbReference>
<feature type="transmembrane region" description="Helical" evidence="1">
    <location>
        <begin position="14"/>
        <end position="34"/>
    </location>
</feature>
<reference evidence="2 3" key="1">
    <citation type="submission" date="2015-03" db="EMBL/GenBank/DDBJ databases">
        <title>Genomics and transcriptomics of the oil-accumulating basidiomycete yeast T. oleaginosus allow insights into substrate utilization and the diverse evolutionary trajectories of mating systems in fungi.</title>
        <authorList>
            <consortium name="DOE Joint Genome Institute"/>
            <person name="Kourist R."/>
            <person name="Kracht O."/>
            <person name="Bracharz F."/>
            <person name="Lipzen A."/>
            <person name="Nolan M."/>
            <person name="Ohm R."/>
            <person name="Grigoriev I."/>
            <person name="Sun S."/>
            <person name="Heitman J."/>
            <person name="Bruck T."/>
            <person name="Nowrousian M."/>
        </authorList>
    </citation>
    <scope>NUCLEOTIDE SEQUENCE [LARGE SCALE GENOMIC DNA]</scope>
    <source>
        <strain evidence="2 3">IBC0246</strain>
    </source>
</reference>
<keyword evidence="1" id="KW-1133">Transmembrane helix</keyword>
<evidence type="ECO:0000256" key="1">
    <source>
        <dbReference type="SAM" id="Phobius"/>
    </source>
</evidence>
<evidence type="ECO:0000313" key="3">
    <source>
        <dbReference type="Proteomes" id="UP000053611"/>
    </source>
</evidence>
<dbReference type="OrthoDB" id="341353at2759"/>
<protein>
    <recommendedName>
        <fullName evidence="4">TLC domain-containing protein</fullName>
    </recommendedName>
</protein>